<name>A0AAV9QYJ6_9TELE</name>
<evidence type="ECO:0000313" key="1">
    <source>
        <dbReference type="EMBL" id="KAK5601827.1"/>
    </source>
</evidence>
<dbReference type="EMBL" id="JAHHUM010002644">
    <property type="protein sequence ID" value="KAK5601827.1"/>
    <property type="molecule type" value="Genomic_DNA"/>
</dbReference>
<gene>
    <name evidence="1" type="ORF">CRENBAI_019933</name>
</gene>
<sequence length="169" mass="19757">MCSIQSGGATPKLDHYFKNPSCPGQTMLDRPITLLDHQDSAAATNCSRWYFPLLQCDSELCYLCMQQFLRNVPDYQRKQQARQTEHREHAKQMAAFNLKVSKREKSACSDCPGSFLFPARPITPPKRIKQHRYMNDLPSQMKRRQKLQAQNQQYRLLTEHLNQIQLTQE</sequence>
<evidence type="ECO:0000313" key="2">
    <source>
        <dbReference type="Proteomes" id="UP001311232"/>
    </source>
</evidence>
<proteinExistence type="predicted"/>
<protein>
    <submittedName>
        <fullName evidence="1">Uncharacterized protein</fullName>
    </submittedName>
</protein>
<reference evidence="1 2" key="1">
    <citation type="submission" date="2021-06" db="EMBL/GenBank/DDBJ databases">
        <authorList>
            <person name="Palmer J.M."/>
        </authorList>
    </citation>
    <scope>NUCLEOTIDE SEQUENCE [LARGE SCALE GENOMIC DNA]</scope>
    <source>
        <strain evidence="1 2">MEX-2019</strain>
        <tissue evidence="1">Muscle</tissue>
    </source>
</reference>
<keyword evidence="2" id="KW-1185">Reference proteome</keyword>
<dbReference type="Proteomes" id="UP001311232">
    <property type="component" value="Unassembled WGS sequence"/>
</dbReference>
<comment type="caution">
    <text evidence="1">The sequence shown here is derived from an EMBL/GenBank/DDBJ whole genome shotgun (WGS) entry which is preliminary data.</text>
</comment>
<dbReference type="AlphaFoldDB" id="A0AAV9QYJ6"/>
<accession>A0AAV9QYJ6</accession>
<organism evidence="1 2">
    <name type="scientific">Crenichthys baileyi</name>
    <name type="common">White River springfish</name>
    <dbReference type="NCBI Taxonomy" id="28760"/>
    <lineage>
        <taxon>Eukaryota</taxon>
        <taxon>Metazoa</taxon>
        <taxon>Chordata</taxon>
        <taxon>Craniata</taxon>
        <taxon>Vertebrata</taxon>
        <taxon>Euteleostomi</taxon>
        <taxon>Actinopterygii</taxon>
        <taxon>Neopterygii</taxon>
        <taxon>Teleostei</taxon>
        <taxon>Neoteleostei</taxon>
        <taxon>Acanthomorphata</taxon>
        <taxon>Ovalentaria</taxon>
        <taxon>Atherinomorphae</taxon>
        <taxon>Cyprinodontiformes</taxon>
        <taxon>Goodeidae</taxon>
        <taxon>Crenichthys</taxon>
    </lineage>
</organism>